<organism evidence="3 4">
    <name type="scientific">Actinacidiphila guanduensis</name>
    <dbReference type="NCBI Taxonomy" id="310781"/>
    <lineage>
        <taxon>Bacteria</taxon>
        <taxon>Bacillati</taxon>
        <taxon>Actinomycetota</taxon>
        <taxon>Actinomycetes</taxon>
        <taxon>Kitasatosporales</taxon>
        <taxon>Streptomycetaceae</taxon>
        <taxon>Actinacidiphila</taxon>
    </lineage>
</organism>
<reference evidence="3 4" key="1">
    <citation type="submission" date="2016-10" db="EMBL/GenBank/DDBJ databases">
        <authorList>
            <person name="de Groot N.N."/>
        </authorList>
    </citation>
    <scope>NUCLEOTIDE SEQUENCE [LARGE SCALE GENOMIC DNA]</scope>
    <source>
        <strain evidence="3 4">CGMCC 4.2022</strain>
    </source>
</reference>
<dbReference type="Proteomes" id="UP000199341">
    <property type="component" value="Unassembled WGS sequence"/>
</dbReference>
<dbReference type="SUPFAM" id="SSF51735">
    <property type="entry name" value="NAD(P)-binding Rossmann-fold domains"/>
    <property type="match status" value="1"/>
</dbReference>
<dbReference type="GO" id="GO:0016491">
    <property type="term" value="F:oxidoreductase activity"/>
    <property type="evidence" value="ECO:0007669"/>
    <property type="project" value="UniProtKB-KW"/>
</dbReference>
<dbReference type="EMBL" id="FNIE01000019">
    <property type="protein sequence ID" value="SDP17507.1"/>
    <property type="molecule type" value="Genomic_DNA"/>
</dbReference>
<dbReference type="Gene3D" id="3.40.50.720">
    <property type="entry name" value="NAD(P)-binding Rossmann-like Domain"/>
    <property type="match status" value="1"/>
</dbReference>
<dbReference type="Pfam" id="PF00106">
    <property type="entry name" value="adh_short"/>
    <property type="match status" value="1"/>
</dbReference>
<evidence type="ECO:0000256" key="1">
    <source>
        <dbReference type="ARBA" id="ARBA00006484"/>
    </source>
</evidence>
<comment type="similarity">
    <text evidence="1">Belongs to the short-chain dehydrogenases/reductases (SDR) family.</text>
</comment>
<dbReference type="GO" id="GO:0005829">
    <property type="term" value="C:cytosol"/>
    <property type="evidence" value="ECO:0007669"/>
    <property type="project" value="TreeGrafter"/>
</dbReference>
<sequence length="299" mass="31539">MNGDGSKGKNRNDGGDGAKVLLVTGTTSGMGRVIALDAASAGYQVVATGRDPERMARLAEDASARGGALDIRHLDITDHVGVGALVREVAEEYGRIDAVVSQAGGIFALGTAEQIPMDGFRYVFERNFFGNLAVIKAVLPHLRASRGRLIVTTSANGLVGAPFNDAYASSKFALEGAVESLAPAVARHGVRTTIVEPGPVATDVMAPRRFDRLVPTEHVDGDPYPEPWELLSRIIAATGAVQPVEEIGPQILDLLTQDDPPLRFQTAPWATDFVAPKMSADLDGRKVGAANEAYLALAD</sequence>
<evidence type="ECO:0000313" key="4">
    <source>
        <dbReference type="Proteomes" id="UP000199341"/>
    </source>
</evidence>
<dbReference type="InterPro" id="IPR036291">
    <property type="entry name" value="NAD(P)-bd_dom_sf"/>
</dbReference>
<evidence type="ECO:0000256" key="2">
    <source>
        <dbReference type="ARBA" id="ARBA00023002"/>
    </source>
</evidence>
<keyword evidence="2" id="KW-0560">Oxidoreductase</keyword>
<gene>
    <name evidence="3" type="ORF">SAMN05216259_1194</name>
</gene>
<dbReference type="STRING" id="310781.SAMN05216259_1194"/>
<dbReference type="AlphaFoldDB" id="A0A1H0QJM6"/>
<name>A0A1H0QJM6_9ACTN</name>
<accession>A0A1H0QJM6</accession>
<protein>
    <submittedName>
        <fullName evidence="3">NAD(P)-dependent dehydrogenase, short-chain alcohol dehydrogenase family</fullName>
    </submittedName>
</protein>
<evidence type="ECO:0000313" key="3">
    <source>
        <dbReference type="EMBL" id="SDP17507.1"/>
    </source>
</evidence>
<dbReference type="PANTHER" id="PTHR43391:SF86">
    <property type="entry name" value="SHORT-CHAIN DEHYDROGENASE_REDUCTASE FAMILY PROTEIN"/>
    <property type="match status" value="1"/>
</dbReference>
<proteinExistence type="inferred from homology"/>
<dbReference type="InterPro" id="IPR002347">
    <property type="entry name" value="SDR_fam"/>
</dbReference>
<dbReference type="PANTHER" id="PTHR43391">
    <property type="entry name" value="RETINOL DEHYDROGENASE-RELATED"/>
    <property type="match status" value="1"/>
</dbReference>
<dbReference type="PRINTS" id="PR00081">
    <property type="entry name" value="GDHRDH"/>
</dbReference>
<keyword evidence="4" id="KW-1185">Reference proteome</keyword>